<keyword evidence="1" id="KW-0378">Hydrolase</keyword>
<accession>A0A481W3A0</accession>
<name>A0A481W3A0_9CAUD</name>
<gene>
    <name evidence="1" type="primary">8</name>
    <name evidence="1" type="ORF">SEA_PHARAOH_8</name>
</gene>
<dbReference type="RefSeq" id="YP_010061535.1">
    <property type="nucleotide sequence ID" value="NC_054784.1"/>
</dbReference>
<protein>
    <submittedName>
        <fullName evidence="1">Hydrolase</fullName>
    </submittedName>
</protein>
<dbReference type="KEGG" id="vg:64871154"/>
<proteinExistence type="predicted"/>
<organism evidence="1 2">
    <name type="scientific">Mycobacterium phage Pharaoh</name>
    <dbReference type="NCBI Taxonomy" id="2530140"/>
    <lineage>
        <taxon>Viruses</taxon>
        <taxon>Duplodnaviria</taxon>
        <taxon>Heunggongvirae</taxon>
        <taxon>Uroviricota</taxon>
        <taxon>Caudoviricetes</taxon>
        <taxon>Pharaohvirus</taxon>
        <taxon>Pharaohvirus pharaoh</taxon>
    </lineage>
</organism>
<evidence type="ECO:0000313" key="1">
    <source>
        <dbReference type="EMBL" id="QBJ00198.1"/>
    </source>
</evidence>
<dbReference type="GO" id="GO:0016787">
    <property type="term" value="F:hydrolase activity"/>
    <property type="evidence" value="ECO:0007669"/>
    <property type="project" value="UniProtKB-KW"/>
</dbReference>
<sequence length="228" mass="24828">MATRLLGTTRPDFRLGSVKPSRLYLGSNLFWGSMFADEFPTDSAGIPGWTKANGIDARVVQGRAAAAGIGMNSSGTAVYRPPVVMPQDDIAIRFRVNGPVTAAATDNAAEVWVRCEDSTAINYAVQVRCFQGPNRLLIATRINGAATDRTTSVAYPFDVDLEFLAIGRTFTVTRLDTKEVLCTWVDSTNLTAMGSSYRGLKAALQTNYPIFQQQYSSPSLDRFEVLLP</sequence>
<dbReference type="Proteomes" id="UP000293430">
    <property type="component" value="Segment"/>
</dbReference>
<dbReference type="EMBL" id="MK524530">
    <property type="protein sequence ID" value="QBJ00198.1"/>
    <property type="molecule type" value="Genomic_DNA"/>
</dbReference>
<evidence type="ECO:0000313" key="2">
    <source>
        <dbReference type="Proteomes" id="UP000293430"/>
    </source>
</evidence>
<keyword evidence="2" id="KW-1185">Reference proteome</keyword>
<dbReference type="GeneID" id="64871154"/>
<reference evidence="1 2" key="1">
    <citation type="submission" date="2019-02" db="EMBL/GenBank/DDBJ databases">
        <authorList>
            <person name="Liuzzo S."/>
            <person name="Smith M.A."/>
            <person name="Garlena R.A."/>
            <person name="Russell D.A."/>
            <person name="Pope W.H."/>
            <person name="Jacobs-Sera D."/>
            <person name="Hatfull G.F."/>
        </authorList>
    </citation>
    <scope>NUCLEOTIDE SEQUENCE [LARGE SCALE GENOMIC DNA]</scope>
</reference>